<evidence type="ECO:0000256" key="1">
    <source>
        <dbReference type="SAM" id="SignalP"/>
    </source>
</evidence>
<organism evidence="2 3">
    <name type="scientific">Candidatus Avelusimicrobium gallicola</name>
    <dbReference type="NCBI Taxonomy" id="2562704"/>
    <lineage>
        <taxon>Bacteria</taxon>
        <taxon>Pseudomonadati</taxon>
        <taxon>Elusimicrobiota</taxon>
        <taxon>Elusimicrobia</taxon>
        <taxon>Elusimicrobiales</taxon>
        <taxon>Elusimicrobiaceae</taxon>
        <taxon>Candidatus Avelusimicrobium</taxon>
    </lineage>
</organism>
<protein>
    <recommendedName>
        <fullName evidence="4">G8 domain-containing protein</fullName>
    </recommendedName>
</protein>
<dbReference type="AlphaFoldDB" id="A0A928DS27"/>
<name>A0A928DS27_9BACT</name>
<evidence type="ECO:0008006" key="4">
    <source>
        <dbReference type="Google" id="ProtNLM"/>
    </source>
</evidence>
<dbReference type="Proteomes" id="UP000725649">
    <property type="component" value="Unassembled WGS sequence"/>
</dbReference>
<evidence type="ECO:0000313" key="2">
    <source>
        <dbReference type="EMBL" id="MBE6421667.1"/>
    </source>
</evidence>
<keyword evidence="1" id="KW-0732">Signal</keyword>
<feature type="chain" id="PRO_5037693370" description="G8 domain-containing protein" evidence="1">
    <location>
        <begin position="20"/>
        <end position="412"/>
    </location>
</feature>
<sequence length="412" mass="43693">MKKFILLGAALFACGALYAESMQFVTLLSSPLGTFSRLETADPAVATRSQFVNFGTTKVGTGQIDLVKKAPSIKFLHLASGTTLSSGNLAAYYTTGRFEIGPGGTVTGKSLLATSLSYKGSTSAKSEVSGTLTLANTGKFVGGYAGSMILGKAKTVASRPDNVGLDMHWSNIHKCEAYKTDGTCPTGKESTYAKSFVLKSKASFDAPCGEGPKGASYTDFCPTGQTGSITMTWDTGLCAYKETKNTCKNTKKRCLTKRRWCKLLDVGTGALNSGAYNEDTLTDCSDLKRGFGHLNGCAVAIGMYGGDDFNSTFKQVPMGCSWGQECDSCELNAYYASSSNGVYCATCKNMMQYAYGPGSVRTLYNVAYAVCTELDDCAEGEERTDCWDIGSGSNSDVPIDVPLTPVPMDPNL</sequence>
<reference evidence="2" key="1">
    <citation type="submission" date="2019-04" db="EMBL/GenBank/DDBJ databases">
        <title>Evolution of Biomass-Degrading Anaerobic Consortia Revealed by Metagenomics.</title>
        <authorList>
            <person name="Peng X."/>
        </authorList>
    </citation>
    <scope>NUCLEOTIDE SEQUENCE</scope>
    <source>
        <strain evidence="2">SIG66</strain>
    </source>
</reference>
<accession>A0A928DS27</accession>
<gene>
    <name evidence="2" type="ORF">E7027_06050</name>
</gene>
<evidence type="ECO:0000313" key="3">
    <source>
        <dbReference type="Proteomes" id="UP000725649"/>
    </source>
</evidence>
<comment type="caution">
    <text evidence="2">The sequence shown here is derived from an EMBL/GenBank/DDBJ whole genome shotgun (WGS) entry which is preliminary data.</text>
</comment>
<dbReference type="EMBL" id="SUVG01000007">
    <property type="protein sequence ID" value="MBE6421667.1"/>
    <property type="molecule type" value="Genomic_DNA"/>
</dbReference>
<feature type="signal peptide" evidence="1">
    <location>
        <begin position="1"/>
        <end position="19"/>
    </location>
</feature>
<proteinExistence type="predicted"/>